<dbReference type="Pfam" id="PF13185">
    <property type="entry name" value="GAF_2"/>
    <property type="match status" value="1"/>
</dbReference>
<dbReference type="CDD" id="cd00130">
    <property type="entry name" value="PAS"/>
    <property type="match status" value="1"/>
</dbReference>
<evidence type="ECO:0000313" key="9">
    <source>
        <dbReference type="EMBL" id="MFD1105135.1"/>
    </source>
</evidence>
<dbReference type="Pfam" id="PF08448">
    <property type="entry name" value="PAS_4"/>
    <property type="match status" value="1"/>
</dbReference>
<dbReference type="PANTHER" id="PTHR41523:SF7">
    <property type="entry name" value="HISTIDINE KINASE"/>
    <property type="match status" value="1"/>
</dbReference>
<proteinExistence type="predicted"/>
<evidence type="ECO:0000256" key="7">
    <source>
        <dbReference type="ARBA" id="ARBA00022840"/>
    </source>
</evidence>
<dbReference type="EMBL" id="JBHTLS010000120">
    <property type="protein sequence ID" value="MFD1105135.1"/>
    <property type="molecule type" value="Genomic_DNA"/>
</dbReference>
<dbReference type="InterPro" id="IPR011102">
    <property type="entry name" value="Sig_transdc_His_kinase_HWE"/>
</dbReference>
<dbReference type="EC" id="2.7.13.3" evidence="2"/>
<dbReference type="SMART" id="SM00911">
    <property type="entry name" value="HWE_HK"/>
    <property type="match status" value="1"/>
</dbReference>
<evidence type="ECO:0000256" key="1">
    <source>
        <dbReference type="ARBA" id="ARBA00000085"/>
    </source>
</evidence>
<dbReference type="PANTHER" id="PTHR41523">
    <property type="entry name" value="TWO-COMPONENT SYSTEM SENSOR PROTEIN"/>
    <property type="match status" value="1"/>
</dbReference>
<keyword evidence="3" id="KW-0597">Phosphoprotein</keyword>
<reference evidence="10" key="1">
    <citation type="journal article" date="2019" name="Int. J. Syst. Evol. Microbiol.">
        <title>The Global Catalogue of Microorganisms (GCM) 10K type strain sequencing project: providing services to taxonomists for standard genome sequencing and annotation.</title>
        <authorList>
            <consortium name="The Broad Institute Genomics Platform"/>
            <consortium name="The Broad Institute Genome Sequencing Center for Infectious Disease"/>
            <person name="Wu L."/>
            <person name="Ma J."/>
        </authorList>
    </citation>
    <scope>NUCLEOTIDE SEQUENCE [LARGE SCALE GENOMIC DNA]</scope>
    <source>
        <strain evidence="10">CCUG 54329</strain>
    </source>
</reference>
<feature type="domain" description="PAS" evidence="8">
    <location>
        <begin position="33"/>
        <end position="63"/>
    </location>
</feature>
<dbReference type="GO" id="GO:0016301">
    <property type="term" value="F:kinase activity"/>
    <property type="evidence" value="ECO:0007669"/>
    <property type="project" value="UniProtKB-KW"/>
</dbReference>
<organism evidence="9 10">
    <name type="scientific">Sphingobium olei</name>
    <dbReference type="NCBI Taxonomy" id="420955"/>
    <lineage>
        <taxon>Bacteria</taxon>
        <taxon>Pseudomonadati</taxon>
        <taxon>Pseudomonadota</taxon>
        <taxon>Alphaproteobacteria</taxon>
        <taxon>Sphingomonadales</taxon>
        <taxon>Sphingomonadaceae</taxon>
        <taxon>Sphingobium</taxon>
    </lineage>
</organism>
<dbReference type="SUPFAM" id="SSF55785">
    <property type="entry name" value="PYP-like sensor domain (PAS domain)"/>
    <property type="match status" value="2"/>
</dbReference>
<dbReference type="PROSITE" id="PS50112">
    <property type="entry name" value="PAS"/>
    <property type="match status" value="1"/>
</dbReference>
<dbReference type="SMART" id="SM00065">
    <property type="entry name" value="GAF"/>
    <property type="match status" value="1"/>
</dbReference>
<dbReference type="RefSeq" id="WP_380910712.1">
    <property type="nucleotide sequence ID" value="NZ_JBHTLS010000120.1"/>
</dbReference>
<keyword evidence="5" id="KW-0547">Nucleotide-binding</keyword>
<dbReference type="Gene3D" id="3.30.450.40">
    <property type="match status" value="1"/>
</dbReference>
<dbReference type="Gene3D" id="3.30.565.10">
    <property type="entry name" value="Histidine kinase-like ATPase, C-terminal domain"/>
    <property type="match status" value="1"/>
</dbReference>
<dbReference type="InterPro" id="IPR029016">
    <property type="entry name" value="GAF-like_dom_sf"/>
</dbReference>
<evidence type="ECO:0000313" key="10">
    <source>
        <dbReference type="Proteomes" id="UP001597203"/>
    </source>
</evidence>
<dbReference type="Proteomes" id="UP001597203">
    <property type="component" value="Unassembled WGS sequence"/>
</dbReference>
<dbReference type="NCBIfam" id="TIGR00229">
    <property type="entry name" value="sensory_box"/>
    <property type="match status" value="1"/>
</dbReference>
<dbReference type="Pfam" id="PF07536">
    <property type="entry name" value="HWE_HK"/>
    <property type="match status" value="1"/>
</dbReference>
<keyword evidence="10" id="KW-1185">Reference proteome</keyword>
<accession>A0ABW3P0T2</accession>
<sequence length="618" mass="68982">MADAVDPISSRFHALATDLLATVTLDTGEWRSVNPALEQSIGWTAHDLLGKPVVDFIHPFDRQQWLARLHDRGGALQLEQRVLRGDGQYRTISWQLSLFDGDPLLYCVGRDLGQIRPDDTPQAFLWRLGAALRDVSDPVAVQDIAQRMLGECLGASGVGYAEDFGDGVHVAVTREWTNGVPSITGIYRYSDYGEDLIEALKTGRTCIRPDIPGDPRMSDAEKAAHAALGLAATINVPLSRDGRAVAVLTVHYDRPHQFTPAEIAIIEATAVRMLVTVERCLPDAALRKSERKYRDLFNSMDEGYCIIQMLYDGERAVDWRFLEVNPAFEKHNGLVDATGRTIRELQPAIEPKWVEIYARVAESGESLRFEEDSQALEGRTFNLFAFRVGEAEDKTVAVLFQDITEQRQNENRLRQSEERLRVLVAELQHRVRNMLTIVRSVFTSTAETRRDLDELVDHFRGRLDALARTQVIVTSNPSQPVDLENLIRDELMSVGANEGPQVQITGPDVDLTPSLAETLGLAFHELITNALKYGALRFNDARLDIRWRIRRNDGGPVLELCWSETGVPTVATAPTRAGFGRELIEEVLPYRLGAQTELEFRGGGIRCLIQVPLDASPA</sequence>
<dbReference type="Gene3D" id="3.30.450.20">
    <property type="entry name" value="PAS domain"/>
    <property type="match status" value="2"/>
</dbReference>
<evidence type="ECO:0000259" key="8">
    <source>
        <dbReference type="PROSITE" id="PS50112"/>
    </source>
</evidence>
<dbReference type="InterPro" id="IPR000014">
    <property type="entry name" value="PAS"/>
</dbReference>
<dbReference type="SUPFAM" id="SSF55781">
    <property type="entry name" value="GAF domain-like"/>
    <property type="match status" value="1"/>
</dbReference>
<name>A0ABW3P0T2_9SPHN</name>
<evidence type="ECO:0000256" key="2">
    <source>
        <dbReference type="ARBA" id="ARBA00012438"/>
    </source>
</evidence>
<evidence type="ECO:0000256" key="4">
    <source>
        <dbReference type="ARBA" id="ARBA00022679"/>
    </source>
</evidence>
<comment type="caution">
    <text evidence="9">The sequence shown here is derived from an EMBL/GenBank/DDBJ whole genome shotgun (WGS) entry which is preliminary data.</text>
</comment>
<keyword evidence="4" id="KW-0808">Transferase</keyword>
<evidence type="ECO:0000256" key="3">
    <source>
        <dbReference type="ARBA" id="ARBA00022553"/>
    </source>
</evidence>
<gene>
    <name evidence="9" type="ORF">ACFQ24_09655</name>
</gene>
<dbReference type="InterPro" id="IPR036890">
    <property type="entry name" value="HATPase_C_sf"/>
</dbReference>
<evidence type="ECO:0000256" key="5">
    <source>
        <dbReference type="ARBA" id="ARBA00022741"/>
    </source>
</evidence>
<dbReference type="InterPro" id="IPR035965">
    <property type="entry name" value="PAS-like_dom_sf"/>
</dbReference>
<keyword evidence="7" id="KW-0067">ATP-binding</keyword>
<comment type="catalytic activity">
    <reaction evidence="1">
        <text>ATP + protein L-histidine = ADP + protein N-phospho-L-histidine.</text>
        <dbReference type="EC" id="2.7.13.3"/>
    </reaction>
</comment>
<keyword evidence="6 9" id="KW-0418">Kinase</keyword>
<evidence type="ECO:0000256" key="6">
    <source>
        <dbReference type="ARBA" id="ARBA00022777"/>
    </source>
</evidence>
<dbReference type="SMART" id="SM00091">
    <property type="entry name" value="PAS"/>
    <property type="match status" value="2"/>
</dbReference>
<dbReference type="InterPro" id="IPR003018">
    <property type="entry name" value="GAF"/>
</dbReference>
<dbReference type="InterPro" id="IPR013656">
    <property type="entry name" value="PAS_4"/>
</dbReference>
<dbReference type="Pfam" id="PF08447">
    <property type="entry name" value="PAS_3"/>
    <property type="match status" value="1"/>
</dbReference>
<dbReference type="InterPro" id="IPR013655">
    <property type="entry name" value="PAS_fold_3"/>
</dbReference>
<protein>
    <recommendedName>
        <fullName evidence="2">histidine kinase</fullName>
        <ecNumber evidence="2">2.7.13.3</ecNumber>
    </recommendedName>
</protein>